<accession>F2BCC4</accession>
<dbReference type="Proteomes" id="UP000004105">
    <property type="component" value="Unassembled WGS sequence"/>
</dbReference>
<keyword evidence="1" id="KW-0378">Hydrolase</keyword>
<evidence type="ECO:0000313" key="1">
    <source>
        <dbReference type="EMBL" id="EGF10881.1"/>
    </source>
</evidence>
<dbReference type="GO" id="GO:0009003">
    <property type="term" value="F:signal peptidase activity"/>
    <property type="evidence" value="ECO:0007669"/>
    <property type="project" value="UniProtKB-EC"/>
</dbReference>
<comment type="caution">
    <text evidence="1">The sequence shown here is derived from an EMBL/GenBank/DDBJ whole genome shotgun (WGS) entry which is preliminary data.</text>
</comment>
<gene>
    <name evidence="1" type="primary">lepB</name>
    <name evidence="1" type="ORF">HMPREF9123_1352</name>
</gene>
<protein>
    <submittedName>
        <fullName evidence="1">Signal peptidase I LepB</fullName>
        <ecNumber evidence="1">3.4.21.89</ecNumber>
    </submittedName>
</protein>
<proteinExistence type="predicted"/>
<name>F2BCC4_9NEIS</name>
<reference evidence="1 2" key="1">
    <citation type="submission" date="2011-02" db="EMBL/GenBank/DDBJ databases">
        <authorList>
            <person name="Muzny D."/>
            <person name="Qin X."/>
            <person name="Deng J."/>
            <person name="Jiang H."/>
            <person name="Liu Y."/>
            <person name="Qu J."/>
            <person name="Song X.-Z."/>
            <person name="Zhang L."/>
            <person name="Thornton R."/>
            <person name="Coyle M."/>
            <person name="Francisco L."/>
            <person name="Jackson L."/>
            <person name="Javaid M."/>
            <person name="Korchina V."/>
            <person name="Kovar C."/>
            <person name="Mata R."/>
            <person name="Mathew T."/>
            <person name="Ngo R."/>
            <person name="Nguyen L."/>
            <person name="Nguyen N."/>
            <person name="Okwuonu G."/>
            <person name="Ongeri F."/>
            <person name="Pham C."/>
            <person name="Simmons D."/>
            <person name="Wilczek-Boney K."/>
            <person name="Hale W."/>
            <person name="Jakkamsetti A."/>
            <person name="Pham P."/>
            <person name="Ruth R."/>
            <person name="San Lucas F."/>
            <person name="Warren J."/>
            <person name="Zhang J."/>
            <person name="Zhao Z."/>
            <person name="Zhou C."/>
            <person name="Zhu D."/>
            <person name="Lee S."/>
            <person name="Bess C."/>
            <person name="Blankenburg K."/>
            <person name="Forbes L."/>
            <person name="Fu Q."/>
            <person name="Gubbala S."/>
            <person name="Hirani K."/>
            <person name="Jayaseelan J.C."/>
            <person name="Lara F."/>
            <person name="Munidasa M."/>
            <person name="Palculict T."/>
            <person name="Patil S."/>
            <person name="Pu L.-L."/>
            <person name="Saada N."/>
            <person name="Tang L."/>
            <person name="Weissenberger G."/>
            <person name="Zhu Y."/>
            <person name="Hemphill L."/>
            <person name="Shang Y."/>
            <person name="Youmans B."/>
            <person name="Ayvaz T."/>
            <person name="Ross M."/>
            <person name="Santibanez J."/>
            <person name="Aqrawi P."/>
            <person name="Gross S."/>
            <person name="Joshi V."/>
            <person name="Fowler G."/>
            <person name="Nazareth L."/>
            <person name="Reid J."/>
            <person name="Worley K."/>
            <person name="Petrosino J."/>
            <person name="Highlander S."/>
            <person name="Gibbs R."/>
        </authorList>
    </citation>
    <scope>NUCLEOTIDE SEQUENCE [LARGE SCALE GENOMIC DNA]</scope>
    <source>
        <strain evidence="1 2">ATCC BAA-1200</strain>
    </source>
</reference>
<sequence length="64" mass="7270">MAISSENRKTDIFTGDGKTTRYPFDFRVREGLNTESPQSLHPLRAFAMRAMLNQAAVYDGYVVK</sequence>
<dbReference type="RefSeq" id="WP_007342361.1">
    <property type="nucleotide sequence ID" value="NZ_GL878494.1"/>
</dbReference>
<evidence type="ECO:0000313" key="2">
    <source>
        <dbReference type="Proteomes" id="UP000004105"/>
    </source>
</evidence>
<dbReference type="EMBL" id="AFAY01000029">
    <property type="protein sequence ID" value="EGF10881.1"/>
    <property type="molecule type" value="Genomic_DNA"/>
</dbReference>
<dbReference type="EC" id="3.4.21.89" evidence="1"/>
<keyword evidence="2" id="KW-1185">Reference proteome</keyword>
<dbReference type="HOGENOM" id="CLU_2863115_0_0_4"/>
<dbReference type="AlphaFoldDB" id="F2BCC4"/>
<organism evidence="1 2">
    <name type="scientific">Neisseria bacilliformis ATCC BAA-1200</name>
    <dbReference type="NCBI Taxonomy" id="888742"/>
    <lineage>
        <taxon>Bacteria</taxon>
        <taxon>Pseudomonadati</taxon>
        <taxon>Pseudomonadota</taxon>
        <taxon>Betaproteobacteria</taxon>
        <taxon>Neisseriales</taxon>
        <taxon>Neisseriaceae</taxon>
        <taxon>Neisseria</taxon>
    </lineage>
</organism>